<dbReference type="PROSITE" id="PS01043">
    <property type="entry name" value="TRANSPOSASE_IS30"/>
    <property type="match status" value="1"/>
</dbReference>
<dbReference type="OrthoDB" id="9803231at2"/>
<keyword evidence="5" id="KW-0233">DNA recombination</keyword>
<dbReference type="GO" id="GO:0003677">
    <property type="term" value="F:DNA binding"/>
    <property type="evidence" value="ECO:0007669"/>
    <property type="project" value="UniProtKB-KW"/>
</dbReference>
<dbReference type="AlphaFoldDB" id="A0A4R9AJR2"/>
<protein>
    <submittedName>
        <fullName evidence="7">IS30 family transposase</fullName>
    </submittedName>
</protein>
<dbReference type="GO" id="GO:0004803">
    <property type="term" value="F:transposase activity"/>
    <property type="evidence" value="ECO:0007669"/>
    <property type="project" value="InterPro"/>
</dbReference>
<dbReference type="InterPro" id="IPR009057">
    <property type="entry name" value="Homeodomain-like_sf"/>
</dbReference>
<dbReference type="InterPro" id="IPR036397">
    <property type="entry name" value="RNaseH_sf"/>
</dbReference>
<organism evidence="7 8">
    <name type="scientific">Cryobacterium suzukii</name>
    <dbReference type="NCBI Taxonomy" id="1259198"/>
    <lineage>
        <taxon>Bacteria</taxon>
        <taxon>Bacillati</taxon>
        <taxon>Actinomycetota</taxon>
        <taxon>Actinomycetes</taxon>
        <taxon>Micrococcales</taxon>
        <taxon>Microbacteriaceae</taxon>
        <taxon>Cryobacterium</taxon>
    </lineage>
</organism>
<dbReference type="InterPro" id="IPR051917">
    <property type="entry name" value="Transposase-Integrase"/>
</dbReference>
<dbReference type="EMBL" id="SOHJ01000002">
    <property type="protein sequence ID" value="TFD62922.1"/>
    <property type="molecule type" value="Genomic_DNA"/>
</dbReference>
<dbReference type="InterPro" id="IPR001598">
    <property type="entry name" value="Transposase_IS30_CS"/>
</dbReference>
<dbReference type="InterPro" id="IPR053392">
    <property type="entry name" value="Transposase_IS30-like"/>
</dbReference>
<dbReference type="GO" id="GO:0006313">
    <property type="term" value="P:DNA transposition"/>
    <property type="evidence" value="ECO:0007669"/>
    <property type="project" value="InterPro"/>
</dbReference>
<reference evidence="7 8" key="1">
    <citation type="submission" date="2019-03" db="EMBL/GenBank/DDBJ databases">
        <title>Genomics of glacier-inhabiting Cryobacterium strains.</title>
        <authorList>
            <person name="Liu Q."/>
            <person name="Xin Y.-H."/>
        </authorList>
    </citation>
    <scope>NUCLEOTIDE SEQUENCE [LARGE SCALE GENOMIC DNA]</scope>
    <source>
        <strain evidence="7 8">Sr39</strain>
    </source>
</reference>
<accession>A0A4R9AJR2</accession>
<dbReference type="PANTHER" id="PTHR10948:SF23">
    <property type="entry name" value="TRANSPOSASE INSI FOR INSERTION SEQUENCE ELEMENT IS30A-RELATED"/>
    <property type="match status" value="1"/>
</dbReference>
<dbReference type="SUPFAM" id="SSF46689">
    <property type="entry name" value="Homeodomain-like"/>
    <property type="match status" value="1"/>
</dbReference>
<dbReference type="InterPro" id="IPR012337">
    <property type="entry name" value="RNaseH-like_sf"/>
</dbReference>
<evidence type="ECO:0000259" key="6">
    <source>
        <dbReference type="PROSITE" id="PS50994"/>
    </source>
</evidence>
<comment type="caution">
    <text evidence="7">The sequence shown here is derived from an EMBL/GenBank/DDBJ whole genome shotgun (WGS) entry which is preliminary data.</text>
</comment>
<evidence type="ECO:0000313" key="8">
    <source>
        <dbReference type="Proteomes" id="UP000298170"/>
    </source>
</evidence>
<comment type="function">
    <text evidence="1">Required for the transposition of the insertion element.</text>
</comment>
<evidence type="ECO:0000313" key="7">
    <source>
        <dbReference type="EMBL" id="TFD62922.1"/>
    </source>
</evidence>
<evidence type="ECO:0000256" key="5">
    <source>
        <dbReference type="ARBA" id="ARBA00023172"/>
    </source>
</evidence>
<evidence type="ECO:0000256" key="3">
    <source>
        <dbReference type="ARBA" id="ARBA00022578"/>
    </source>
</evidence>
<dbReference type="InterPro" id="IPR025246">
    <property type="entry name" value="IS30-like_HTH"/>
</dbReference>
<dbReference type="InterPro" id="IPR001584">
    <property type="entry name" value="Integrase_cat-core"/>
</dbReference>
<comment type="similarity">
    <text evidence="2">Belongs to the transposase IS30 family.</text>
</comment>
<keyword evidence="4" id="KW-0238">DNA-binding</keyword>
<proteinExistence type="inferred from homology"/>
<dbReference type="PROSITE" id="PS50994">
    <property type="entry name" value="INTEGRASE"/>
    <property type="match status" value="1"/>
</dbReference>
<dbReference type="Pfam" id="PF13936">
    <property type="entry name" value="HTH_38"/>
    <property type="match status" value="1"/>
</dbReference>
<dbReference type="Proteomes" id="UP000298170">
    <property type="component" value="Unassembled WGS sequence"/>
</dbReference>
<dbReference type="NCBIfam" id="NF033563">
    <property type="entry name" value="transpos_IS30"/>
    <property type="match status" value="1"/>
</dbReference>
<keyword evidence="3" id="KW-0815">Transposition</keyword>
<evidence type="ECO:0000256" key="2">
    <source>
        <dbReference type="ARBA" id="ARBA00006363"/>
    </source>
</evidence>
<keyword evidence="8" id="KW-1185">Reference proteome</keyword>
<dbReference type="PANTHER" id="PTHR10948">
    <property type="entry name" value="TRANSPOSASE"/>
    <property type="match status" value="1"/>
</dbReference>
<dbReference type="SUPFAM" id="SSF53098">
    <property type="entry name" value="Ribonuclease H-like"/>
    <property type="match status" value="1"/>
</dbReference>
<dbReference type="Gene3D" id="3.30.420.10">
    <property type="entry name" value="Ribonuclease H-like superfamily/Ribonuclease H"/>
    <property type="match status" value="1"/>
</dbReference>
<feature type="domain" description="Integrase catalytic" evidence="6">
    <location>
        <begin position="170"/>
        <end position="335"/>
    </location>
</feature>
<dbReference type="GO" id="GO:0015074">
    <property type="term" value="P:DNA integration"/>
    <property type="evidence" value="ECO:0007669"/>
    <property type="project" value="InterPro"/>
</dbReference>
<dbReference type="Pfam" id="PF00665">
    <property type="entry name" value="rve"/>
    <property type="match status" value="1"/>
</dbReference>
<dbReference type="GO" id="GO:0005829">
    <property type="term" value="C:cytosol"/>
    <property type="evidence" value="ECO:0007669"/>
    <property type="project" value="TreeGrafter"/>
</dbReference>
<gene>
    <name evidence="7" type="ORF">E3T39_00935</name>
</gene>
<name>A0A4R9AJR2_9MICO</name>
<sequence>MPVPAVASSGRYLGQEERLRIADLRLGGAGVRAIARDLGRSASTISRELRRNSHPTTRSYRPYAAQKRCGIRAGRPKPSKLDDRLLAAAVEERLRKNWSPQQISDDLAVVFAGQDELQVSHETIYQSLYVQGRSYVGVHLHRHLRRGRSARKPRDTQLNAAGKIRDKVMLSERPKEANDRLVAGHWEGDLIVGSASASGSAIATLVERTTRFVILMHLPNGHSSAELHDGLIRVLEGLPAFLRRSLTWDQGTELARHVDITKATGVPIFFCDPGSPWQRGSNENTNGLLRQYFPKGTDLNAHSAQRLLEVATELNERPRKTLKGNTPADLLSELVSKKEIAPVASTA</sequence>
<evidence type="ECO:0000256" key="4">
    <source>
        <dbReference type="ARBA" id="ARBA00023125"/>
    </source>
</evidence>
<evidence type="ECO:0000256" key="1">
    <source>
        <dbReference type="ARBA" id="ARBA00002190"/>
    </source>
</evidence>